<dbReference type="InterPro" id="IPR042196">
    <property type="entry name" value="FHIPEP_4"/>
</dbReference>
<dbReference type="EMBL" id="SJPV01000001">
    <property type="protein sequence ID" value="TWU42155.1"/>
    <property type="molecule type" value="Genomic_DNA"/>
</dbReference>
<dbReference type="OrthoDB" id="9759185at2"/>
<keyword evidence="3 7" id="KW-1003">Cell membrane</keyword>
<organism evidence="9 10">
    <name type="scientific">Novipirellula artificiosorum</name>
    <dbReference type="NCBI Taxonomy" id="2528016"/>
    <lineage>
        <taxon>Bacteria</taxon>
        <taxon>Pseudomonadati</taxon>
        <taxon>Planctomycetota</taxon>
        <taxon>Planctomycetia</taxon>
        <taxon>Pirellulales</taxon>
        <taxon>Pirellulaceae</taxon>
        <taxon>Novipirellula</taxon>
    </lineage>
</organism>
<evidence type="ECO:0000256" key="7">
    <source>
        <dbReference type="RuleBase" id="RU364093"/>
    </source>
</evidence>
<keyword evidence="10" id="KW-1185">Reference proteome</keyword>
<dbReference type="InterPro" id="IPR042193">
    <property type="entry name" value="FHIPEP_3"/>
</dbReference>
<dbReference type="NCBIfam" id="TIGR01398">
    <property type="entry name" value="FlhA"/>
    <property type="match status" value="1"/>
</dbReference>
<dbReference type="PANTHER" id="PTHR30161:SF1">
    <property type="entry name" value="FLAGELLAR BIOSYNTHESIS PROTEIN FLHA-RELATED"/>
    <property type="match status" value="1"/>
</dbReference>
<feature type="compositionally biased region" description="Basic and acidic residues" evidence="8">
    <location>
        <begin position="323"/>
        <end position="334"/>
    </location>
</feature>
<keyword evidence="6 7" id="KW-0472">Membrane</keyword>
<evidence type="ECO:0000256" key="2">
    <source>
        <dbReference type="ARBA" id="ARBA00008835"/>
    </source>
</evidence>
<feature type="transmembrane region" description="Helical" evidence="7">
    <location>
        <begin position="271"/>
        <end position="294"/>
    </location>
</feature>
<name>A0A5C6E0A8_9BACT</name>
<evidence type="ECO:0000256" key="6">
    <source>
        <dbReference type="ARBA" id="ARBA00023136"/>
    </source>
</evidence>
<comment type="similarity">
    <text evidence="2 7">Belongs to the FHIPEP (flagella/HR/invasion proteins export pore) family.</text>
</comment>
<comment type="subcellular location">
    <subcellularLocation>
        <location evidence="1 7">Cell membrane</location>
        <topology evidence="1 7">Multi-pass membrane protein</topology>
    </subcellularLocation>
</comment>
<keyword evidence="7" id="KW-1005">Bacterial flagellum biogenesis</keyword>
<protein>
    <recommendedName>
        <fullName evidence="7">Flagellar biosynthesis protein FlhA</fullName>
    </recommendedName>
</protein>
<dbReference type="AlphaFoldDB" id="A0A5C6E0A8"/>
<dbReference type="Pfam" id="PF00771">
    <property type="entry name" value="FHIPEP"/>
    <property type="match status" value="1"/>
</dbReference>
<dbReference type="InterPro" id="IPR006301">
    <property type="entry name" value="FlhA"/>
</dbReference>
<gene>
    <name evidence="7 9" type="primary">flhA</name>
    <name evidence="9" type="ORF">Poly41_04510</name>
</gene>
<accession>A0A5C6E0A8</accession>
<comment type="function">
    <text evidence="7">Required for formation of the rod structure of the flagellar apparatus. Together with FliI and FliH, may constitute the export apparatus of flagellin.</text>
</comment>
<dbReference type="InterPro" id="IPR042194">
    <property type="entry name" value="FHIPEP_1"/>
</dbReference>
<keyword evidence="7" id="KW-0813">Transport</keyword>
<keyword evidence="5 7" id="KW-1133">Transmembrane helix</keyword>
<evidence type="ECO:0000256" key="3">
    <source>
        <dbReference type="ARBA" id="ARBA00022475"/>
    </source>
</evidence>
<dbReference type="GO" id="GO:0005886">
    <property type="term" value="C:plasma membrane"/>
    <property type="evidence" value="ECO:0007669"/>
    <property type="project" value="UniProtKB-SubCell"/>
</dbReference>
<feature type="transmembrane region" description="Helical" evidence="7">
    <location>
        <begin position="199"/>
        <end position="221"/>
    </location>
</feature>
<comment type="caution">
    <text evidence="9">The sequence shown here is derived from an EMBL/GenBank/DDBJ whole genome shotgun (WGS) entry which is preliminary data.</text>
</comment>
<feature type="transmembrane region" description="Helical" evidence="7">
    <location>
        <begin position="113"/>
        <end position="131"/>
    </location>
</feature>
<keyword evidence="9" id="KW-0282">Flagellum</keyword>
<dbReference type="Gene3D" id="3.40.30.60">
    <property type="entry name" value="FHIPEP family, domain 1"/>
    <property type="match status" value="1"/>
</dbReference>
<feature type="region of interest" description="Disordered" evidence="8">
    <location>
        <begin position="323"/>
        <end position="342"/>
    </location>
</feature>
<keyword evidence="9" id="KW-0969">Cilium</keyword>
<feature type="transmembrane region" description="Helical" evidence="7">
    <location>
        <begin position="66"/>
        <end position="86"/>
    </location>
</feature>
<dbReference type="Proteomes" id="UP000319143">
    <property type="component" value="Unassembled WGS sequence"/>
</dbReference>
<evidence type="ECO:0000256" key="4">
    <source>
        <dbReference type="ARBA" id="ARBA00022692"/>
    </source>
</evidence>
<evidence type="ECO:0000256" key="1">
    <source>
        <dbReference type="ARBA" id="ARBA00004651"/>
    </source>
</evidence>
<feature type="transmembrane region" description="Helical" evidence="7">
    <location>
        <begin position="12"/>
        <end position="30"/>
    </location>
</feature>
<dbReference type="PRINTS" id="PR00949">
    <property type="entry name" value="TYPE3IMAPROT"/>
</dbReference>
<evidence type="ECO:0000256" key="5">
    <source>
        <dbReference type="ARBA" id="ARBA00022989"/>
    </source>
</evidence>
<dbReference type="PANTHER" id="PTHR30161">
    <property type="entry name" value="FLAGELLAR EXPORT PROTEIN, MEMBRANE FLHA SUBUNIT-RELATED"/>
    <property type="match status" value="1"/>
</dbReference>
<sequence>MQSLLLRYRDLVLPIGIIGCLVVILIPLPAILMDLFLAMNITVGVIILLTTVYVSTPQEFSVFPSLLLATTLARLVLNIATTRLILTGADSLGMNAAGGVIKSFGDFVAGDRIEVGIIIFVIIVLIQFIVITKGATRISEVAARFALDGMPGRQMAIDADLNAGMIDEKEAQKRREEVSSQADFYGAMDGASKFVRGDAIAGIVITIVNVIGGLYIGVVQAGMTLSEAGALFTKLTIGDGLVSQVPALLISLAAGLLVTRSTQKTNLPVEFLQQLFGNTKALAVAGCFLLLLIVTNLPTIPMFTLGASCIGLAVVMNRQQNKDSAAKDTRETAEKAAAAAPPQKRVEDFLTVDPMEMTIGLGLLSLADPSRGGDLMQRITGVRHSIASDIGIVLPKVRVRDEMSLDQHEYEIRIAGNTVARATARPDKLLAIDSGQTTGVIEGEPTHDPTFNEPAVWIDSMRREQAAIYGYTTVEPGAVLATHLQEIARRHADELLSRDATKHLIDELKEVSPTVVDELIPGAMKVSEVQQVLQMLLREDVPIRQLSIILETLGDFAPRTKDPIWLCEYVRHRLARTISTRYRDEHNRLHVLALDPAMEDRIAAGIEQNERGLFVRMSPQAVDLTCEKIQEGVKKLITAGYPPVVLVSPRIRPGLRQITSASMPRLRVLSYNEITQDTNIESYGVISDQ</sequence>
<reference evidence="9 10" key="1">
    <citation type="submission" date="2019-02" db="EMBL/GenBank/DDBJ databases">
        <title>Deep-cultivation of Planctomycetes and their phenomic and genomic characterization uncovers novel biology.</title>
        <authorList>
            <person name="Wiegand S."/>
            <person name="Jogler M."/>
            <person name="Boedeker C."/>
            <person name="Pinto D."/>
            <person name="Vollmers J."/>
            <person name="Rivas-Marin E."/>
            <person name="Kohn T."/>
            <person name="Peeters S.H."/>
            <person name="Heuer A."/>
            <person name="Rast P."/>
            <person name="Oberbeckmann S."/>
            <person name="Bunk B."/>
            <person name="Jeske O."/>
            <person name="Meyerdierks A."/>
            <person name="Storesund J.E."/>
            <person name="Kallscheuer N."/>
            <person name="Luecker S."/>
            <person name="Lage O.M."/>
            <person name="Pohl T."/>
            <person name="Merkel B.J."/>
            <person name="Hornburger P."/>
            <person name="Mueller R.-W."/>
            <person name="Bruemmer F."/>
            <person name="Labrenz M."/>
            <person name="Spormann A.M."/>
            <person name="Op Den Camp H."/>
            <person name="Overmann J."/>
            <person name="Amann R."/>
            <person name="Jetten M.S.M."/>
            <person name="Mascher T."/>
            <person name="Medema M.H."/>
            <person name="Devos D.P."/>
            <person name="Kaster A.-K."/>
            <person name="Ovreas L."/>
            <person name="Rohde M."/>
            <person name="Galperin M.Y."/>
            <person name="Jogler C."/>
        </authorList>
    </citation>
    <scope>NUCLEOTIDE SEQUENCE [LARGE SCALE GENOMIC DNA]</scope>
    <source>
        <strain evidence="9 10">Poly41</strain>
    </source>
</reference>
<evidence type="ECO:0000313" key="10">
    <source>
        <dbReference type="Proteomes" id="UP000319143"/>
    </source>
</evidence>
<dbReference type="RefSeq" id="WP_146524266.1">
    <property type="nucleotide sequence ID" value="NZ_SJPV01000001.1"/>
</dbReference>
<keyword evidence="7" id="KW-1006">Bacterial flagellum protein export</keyword>
<dbReference type="Gene3D" id="1.10.8.540">
    <property type="entry name" value="FHIPEP family, domain 3"/>
    <property type="match status" value="1"/>
</dbReference>
<keyword evidence="4 7" id="KW-0812">Transmembrane</keyword>
<dbReference type="InterPro" id="IPR001712">
    <property type="entry name" value="T3SS_FHIPEP"/>
</dbReference>
<evidence type="ECO:0000256" key="8">
    <source>
        <dbReference type="SAM" id="MobiDB-lite"/>
    </source>
</evidence>
<keyword evidence="9" id="KW-0966">Cell projection</keyword>
<proteinExistence type="inferred from homology"/>
<evidence type="ECO:0000313" key="9">
    <source>
        <dbReference type="EMBL" id="TWU42155.1"/>
    </source>
</evidence>
<dbReference type="PIRSF" id="PIRSF005419">
    <property type="entry name" value="FlhA"/>
    <property type="match status" value="1"/>
</dbReference>
<keyword evidence="7" id="KW-0653">Protein transport</keyword>
<feature type="transmembrane region" description="Helical" evidence="7">
    <location>
        <begin position="241"/>
        <end position="259"/>
    </location>
</feature>
<dbReference type="Gene3D" id="3.40.50.12790">
    <property type="entry name" value="FHIPEP family, domain 4"/>
    <property type="match status" value="1"/>
</dbReference>
<dbReference type="GO" id="GO:0044780">
    <property type="term" value="P:bacterial-type flagellum assembly"/>
    <property type="evidence" value="ECO:0007669"/>
    <property type="project" value="InterPro"/>
</dbReference>
<dbReference type="GO" id="GO:0009306">
    <property type="term" value="P:protein secretion"/>
    <property type="evidence" value="ECO:0007669"/>
    <property type="project" value="InterPro"/>
</dbReference>
<feature type="transmembrane region" description="Helical" evidence="7">
    <location>
        <begin position="36"/>
        <end position="54"/>
    </location>
</feature>